<accession>A0A2U8VQ49</accession>
<name>A0A2U8VQ49_9HYPH</name>
<organism evidence="2 3">
    <name type="scientific">Methylobacterium radiodurans</name>
    <dbReference type="NCBI Taxonomy" id="2202828"/>
    <lineage>
        <taxon>Bacteria</taxon>
        <taxon>Pseudomonadati</taxon>
        <taxon>Pseudomonadota</taxon>
        <taxon>Alphaproteobacteria</taxon>
        <taxon>Hyphomicrobiales</taxon>
        <taxon>Methylobacteriaceae</taxon>
        <taxon>Methylobacterium</taxon>
    </lineage>
</organism>
<dbReference type="OrthoDB" id="5462911at2"/>
<protein>
    <submittedName>
        <fullName evidence="2">XRE family transcriptional regulator</fullName>
    </submittedName>
</protein>
<dbReference type="GO" id="GO:0003677">
    <property type="term" value="F:DNA binding"/>
    <property type="evidence" value="ECO:0007669"/>
    <property type="project" value="InterPro"/>
</dbReference>
<proteinExistence type="predicted"/>
<dbReference type="Gene3D" id="1.10.260.40">
    <property type="entry name" value="lambda repressor-like DNA-binding domains"/>
    <property type="match status" value="1"/>
</dbReference>
<keyword evidence="3" id="KW-1185">Reference proteome</keyword>
<dbReference type="CDD" id="cd00093">
    <property type="entry name" value="HTH_XRE"/>
    <property type="match status" value="1"/>
</dbReference>
<evidence type="ECO:0000313" key="2">
    <source>
        <dbReference type="EMBL" id="AWN35784.1"/>
    </source>
</evidence>
<dbReference type="InterPro" id="IPR001387">
    <property type="entry name" value="Cro/C1-type_HTH"/>
</dbReference>
<dbReference type="KEGG" id="meti:DK427_08510"/>
<evidence type="ECO:0000259" key="1">
    <source>
        <dbReference type="PROSITE" id="PS50943"/>
    </source>
</evidence>
<dbReference type="SUPFAM" id="SSF47413">
    <property type="entry name" value="lambda repressor-like DNA-binding domains"/>
    <property type="match status" value="1"/>
</dbReference>
<dbReference type="RefSeq" id="WP_109950899.1">
    <property type="nucleotide sequence ID" value="NZ_CP029551.1"/>
</dbReference>
<feature type="domain" description="HTH cro/C1-type" evidence="1">
    <location>
        <begin position="24"/>
        <end position="79"/>
    </location>
</feature>
<reference evidence="2 3" key="1">
    <citation type="submission" date="2018-05" db="EMBL/GenBank/DDBJ databases">
        <title>Complete Genome Sequence of Methylobacterium sp. 17Sr1-43.</title>
        <authorList>
            <person name="Srinivasan S."/>
        </authorList>
    </citation>
    <scope>NUCLEOTIDE SEQUENCE [LARGE SCALE GENOMIC DNA]</scope>
    <source>
        <strain evidence="2 3">17Sr1-43</strain>
    </source>
</reference>
<dbReference type="Pfam" id="PF13560">
    <property type="entry name" value="HTH_31"/>
    <property type="match status" value="1"/>
</dbReference>
<dbReference type="PROSITE" id="PS50943">
    <property type="entry name" value="HTH_CROC1"/>
    <property type="match status" value="1"/>
</dbReference>
<dbReference type="InterPro" id="IPR010982">
    <property type="entry name" value="Lambda_DNA-bd_dom_sf"/>
</dbReference>
<evidence type="ECO:0000313" key="3">
    <source>
        <dbReference type="Proteomes" id="UP000246058"/>
    </source>
</evidence>
<dbReference type="Proteomes" id="UP000246058">
    <property type="component" value="Chromosome"/>
</dbReference>
<dbReference type="EMBL" id="CP029551">
    <property type="protein sequence ID" value="AWN35784.1"/>
    <property type="molecule type" value="Genomic_DNA"/>
</dbReference>
<sequence length="127" mass="14164">MYTNAQKLSSPETQELRKDAGKLLKHLREKAGHSQRSFSAEIGSPVYTFVSQIETGRGRVPPDQIRVWANAYGLEAREFLMMIMRFYDPETFAILFEDEPGVADGSAFPELAVTKGEAGTPPEPETK</sequence>
<dbReference type="SMART" id="SM00530">
    <property type="entry name" value="HTH_XRE"/>
    <property type="match status" value="1"/>
</dbReference>
<dbReference type="AlphaFoldDB" id="A0A2U8VQ49"/>
<gene>
    <name evidence="2" type="ORF">DK427_08510</name>
</gene>